<dbReference type="PANTHER" id="PTHR23308">
    <property type="entry name" value="NUCLEAR INHIBITOR OF PROTEIN PHOSPHATASE-1"/>
    <property type="match status" value="1"/>
</dbReference>
<feature type="domain" description="DRBM" evidence="4">
    <location>
        <begin position="169"/>
        <end position="243"/>
    </location>
</feature>
<dbReference type="Pfam" id="PF00035">
    <property type="entry name" value="dsrm"/>
    <property type="match status" value="1"/>
</dbReference>
<evidence type="ECO:0008006" key="7">
    <source>
        <dbReference type="Google" id="ProtNLM"/>
    </source>
</evidence>
<keyword evidence="1" id="KW-0694">RNA-binding</keyword>
<keyword evidence="6" id="KW-1185">Reference proteome</keyword>
<dbReference type="InterPro" id="IPR008984">
    <property type="entry name" value="SMAD_FHA_dom_sf"/>
</dbReference>
<feature type="region of interest" description="Disordered" evidence="2">
    <location>
        <begin position="390"/>
        <end position="483"/>
    </location>
</feature>
<dbReference type="SUPFAM" id="SSF49879">
    <property type="entry name" value="SMAD/FHA domain"/>
    <property type="match status" value="1"/>
</dbReference>
<proteinExistence type="predicted"/>
<dbReference type="Gene3D" id="2.60.200.20">
    <property type="match status" value="1"/>
</dbReference>
<dbReference type="GO" id="GO:0003723">
    <property type="term" value="F:RNA binding"/>
    <property type="evidence" value="ECO:0007669"/>
    <property type="project" value="UniProtKB-UniRule"/>
</dbReference>
<feature type="domain" description="FHA" evidence="3">
    <location>
        <begin position="55"/>
        <end position="105"/>
    </location>
</feature>
<feature type="compositionally biased region" description="Polar residues" evidence="2">
    <location>
        <begin position="432"/>
        <end position="447"/>
    </location>
</feature>
<dbReference type="Gene3D" id="3.30.160.20">
    <property type="match status" value="1"/>
</dbReference>
<dbReference type="EMBL" id="JANBPY010000936">
    <property type="protein sequence ID" value="KAJ1962639.1"/>
    <property type="molecule type" value="Genomic_DNA"/>
</dbReference>
<organism evidence="5 6">
    <name type="scientific">Dispira parvispora</name>
    <dbReference type="NCBI Taxonomy" id="1520584"/>
    <lineage>
        <taxon>Eukaryota</taxon>
        <taxon>Fungi</taxon>
        <taxon>Fungi incertae sedis</taxon>
        <taxon>Zoopagomycota</taxon>
        <taxon>Kickxellomycotina</taxon>
        <taxon>Dimargaritomycetes</taxon>
        <taxon>Dimargaritales</taxon>
        <taxon>Dimargaritaceae</taxon>
        <taxon>Dispira</taxon>
    </lineage>
</organism>
<reference evidence="5" key="1">
    <citation type="submission" date="2022-07" db="EMBL/GenBank/DDBJ databases">
        <title>Phylogenomic reconstructions and comparative analyses of Kickxellomycotina fungi.</title>
        <authorList>
            <person name="Reynolds N.K."/>
            <person name="Stajich J.E."/>
            <person name="Barry K."/>
            <person name="Grigoriev I.V."/>
            <person name="Crous P."/>
            <person name="Smith M.E."/>
        </authorList>
    </citation>
    <scope>NUCLEOTIDE SEQUENCE</scope>
    <source>
        <strain evidence="5">RSA 1196</strain>
    </source>
</reference>
<dbReference type="CDD" id="cd22677">
    <property type="entry name" value="FHA_Kanadaptin"/>
    <property type="match status" value="1"/>
</dbReference>
<dbReference type="PROSITE" id="PS50006">
    <property type="entry name" value="FHA_DOMAIN"/>
    <property type="match status" value="1"/>
</dbReference>
<dbReference type="PROSITE" id="PS50137">
    <property type="entry name" value="DS_RBD"/>
    <property type="match status" value="1"/>
</dbReference>
<evidence type="ECO:0000256" key="1">
    <source>
        <dbReference type="PROSITE-ProRule" id="PRU00266"/>
    </source>
</evidence>
<gene>
    <name evidence="5" type="ORF">IWQ62_003466</name>
</gene>
<dbReference type="Pfam" id="PF00498">
    <property type="entry name" value="FHA"/>
    <property type="match status" value="1"/>
</dbReference>
<evidence type="ECO:0000313" key="5">
    <source>
        <dbReference type="EMBL" id="KAJ1962639.1"/>
    </source>
</evidence>
<comment type="caution">
    <text evidence="5">The sequence shown here is derived from an EMBL/GenBank/DDBJ whole genome shotgun (WGS) entry which is preliminary data.</text>
</comment>
<feature type="compositionally biased region" description="Basic and acidic residues" evidence="2">
    <location>
        <begin position="471"/>
        <end position="483"/>
    </location>
</feature>
<dbReference type="SMART" id="SM00240">
    <property type="entry name" value="FHA"/>
    <property type="match status" value="1"/>
</dbReference>
<evidence type="ECO:0000313" key="6">
    <source>
        <dbReference type="Proteomes" id="UP001150925"/>
    </source>
</evidence>
<dbReference type="SUPFAM" id="SSF54768">
    <property type="entry name" value="dsRNA-binding domain-like"/>
    <property type="match status" value="1"/>
</dbReference>
<dbReference type="InterPro" id="IPR014720">
    <property type="entry name" value="dsRBD_dom"/>
</dbReference>
<evidence type="ECO:0000259" key="4">
    <source>
        <dbReference type="PROSITE" id="PS50137"/>
    </source>
</evidence>
<name>A0A9W8E1M1_9FUNG</name>
<protein>
    <recommendedName>
        <fullName evidence="7">FHA domain-containing protein</fullName>
    </recommendedName>
</protein>
<evidence type="ECO:0000256" key="2">
    <source>
        <dbReference type="SAM" id="MobiDB-lite"/>
    </source>
</evidence>
<dbReference type="Proteomes" id="UP001150925">
    <property type="component" value="Unassembled WGS sequence"/>
</dbReference>
<dbReference type="InterPro" id="IPR050923">
    <property type="entry name" value="Cell_Proc_Reg/RNA_Proc"/>
</dbReference>
<dbReference type="OrthoDB" id="444265at2759"/>
<dbReference type="AlphaFoldDB" id="A0A9W8E1M1"/>
<sequence>MQPVGRLPMAEHAIPRLPYQAPKDSAPPTIVYKLEVLKEGTLLEPISLSNHEPFLVLGRLPICDISLEHPSVSRYHAILQFRGEALPQIYDLDSAHGTFLNKRRLPARTYATVSPGDQLAFGQSTRLYVLQDPTPLPMANVPQSQPALQVDESVVKPSTVTINDYSDPKAVKRLSRFFEDKGYSLDITVEETPDSRDRTYTAQVHLPDELIEGVDLDLVPGVAPSKKEAKHQAAVYAWEEIHRVGLISDNVSTTTGRDRIKRLFEGDSDSEDSYFDRTGQYAHKVKKRDQDAPGEAAADTFESLLAKQAILHQEIAQIKHQLENTHDNVGRKDKHEECEEDEDDSLDIYLKHIQQLETKGNESKLKKRLDSLTREDTQLSRLIDIARPYGWQEPPSKATKVEPHLQSKPSNTPPRQTGFDADGKRSIHHPSSEQPQPSATRSTQPASSLLHGKPNNDDGYVDWVPPSNQKGDGRTRLNEKYGY</sequence>
<evidence type="ECO:0000259" key="3">
    <source>
        <dbReference type="PROSITE" id="PS50006"/>
    </source>
</evidence>
<dbReference type="InterPro" id="IPR000253">
    <property type="entry name" value="FHA_dom"/>
</dbReference>
<accession>A0A9W8E1M1</accession>